<protein>
    <submittedName>
        <fullName evidence="1">Uncharacterized protein</fullName>
    </submittedName>
</protein>
<accession>A0A504Y7H1</accession>
<dbReference type="AlphaFoldDB" id="A0A504Y7H1"/>
<proteinExistence type="predicted"/>
<evidence type="ECO:0000313" key="1">
    <source>
        <dbReference type="EMBL" id="TPP56893.1"/>
    </source>
</evidence>
<keyword evidence="2" id="KW-1185">Reference proteome</keyword>
<comment type="caution">
    <text evidence="1">The sequence shown here is derived from an EMBL/GenBank/DDBJ whole genome shotgun (WGS) entry which is preliminary data.</text>
</comment>
<gene>
    <name evidence="1" type="ORF">FGIG_07078</name>
</gene>
<name>A0A504Y7H1_FASGI</name>
<sequence length="84" mass="9195">MDNLNNMNFAHSHDAASKGSFPVFSIKNFGDTSEVDLVQHHGLPFARSHLEHVVSLDIDKEPSAVRNTGIICTIGNCKENCDLS</sequence>
<evidence type="ECO:0000313" key="2">
    <source>
        <dbReference type="Proteomes" id="UP000316759"/>
    </source>
</evidence>
<reference evidence="1 2" key="1">
    <citation type="submission" date="2019-04" db="EMBL/GenBank/DDBJ databases">
        <title>Annotation for the trematode Fasciola gigantica.</title>
        <authorList>
            <person name="Choi Y.-J."/>
        </authorList>
    </citation>
    <scope>NUCLEOTIDE SEQUENCE [LARGE SCALE GENOMIC DNA]</scope>
    <source>
        <strain evidence="1">Uganda_cow_1</strain>
    </source>
</reference>
<dbReference type="Proteomes" id="UP000316759">
    <property type="component" value="Unassembled WGS sequence"/>
</dbReference>
<organism evidence="1 2">
    <name type="scientific">Fasciola gigantica</name>
    <name type="common">Giant liver fluke</name>
    <dbReference type="NCBI Taxonomy" id="46835"/>
    <lineage>
        <taxon>Eukaryota</taxon>
        <taxon>Metazoa</taxon>
        <taxon>Spiralia</taxon>
        <taxon>Lophotrochozoa</taxon>
        <taxon>Platyhelminthes</taxon>
        <taxon>Trematoda</taxon>
        <taxon>Digenea</taxon>
        <taxon>Plagiorchiida</taxon>
        <taxon>Echinostomata</taxon>
        <taxon>Echinostomatoidea</taxon>
        <taxon>Fasciolidae</taxon>
        <taxon>Fasciola</taxon>
    </lineage>
</organism>
<dbReference type="EMBL" id="SUNJ01013948">
    <property type="protein sequence ID" value="TPP56893.1"/>
    <property type="molecule type" value="Genomic_DNA"/>
</dbReference>